<dbReference type="RefSeq" id="WP_217873584.1">
    <property type="nucleotide sequence ID" value="NZ_JAHSTU010000014.1"/>
</dbReference>
<comment type="caution">
    <text evidence="2">The sequence shown here is derived from an EMBL/GenBank/DDBJ whole genome shotgun (WGS) entry which is preliminary data.</text>
</comment>
<name>A0ABS6QZS0_9PSED</name>
<keyword evidence="3" id="KW-1185">Reference proteome</keyword>
<organism evidence="2 3">
    <name type="scientific">Pseudomonas azerbaijanoccidentalis</name>
    <dbReference type="NCBI Taxonomy" id="2842347"/>
    <lineage>
        <taxon>Bacteria</taxon>
        <taxon>Pseudomonadati</taxon>
        <taxon>Pseudomonadota</taxon>
        <taxon>Gammaproteobacteria</taxon>
        <taxon>Pseudomonadales</taxon>
        <taxon>Pseudomonadaceae</taxon>
        <taxon>Pseudomonas</taxon>
    </lineage>
</organism>
<dbReference type="InterPro" id="IPR025484">
    <property type="entry name" value="DUF4376"/>
</dbReference>
<dbReference type="EMBL" id="JAHSTU010000014">
    <property type="protein sequence ID" value="MBV4524384.1"/>
    <property type="molecule type" value="Genomic_DNA"/>
</dbReference>
<evidence type="ECO:0000313" key="3">
    <source>
        <dbReference type="Proteomes" id="UP001049200"/>
    </source>
</evidence>
<gene>
    <name evidence="2" type="ORF">KVG88_30380</name>
</gene>
<dbReference type="Proteomes" id="UP001049200">
    <property type="component" value="Unassembled WGS sequence"/>
</dbReference>
<evidence type="ECO:0000313" key="2">
    <source>
        <dbReference type="EMBL" id="MBV4524384.1"/>
    </source>
</evidence>
<proteinExistence type="predicted"/>
<dbReference type="Pfam" id="PF14301">
    <property type="entry name" value="DUF4376"/>
    <property type="match status" value="1"/>
</dbReference>
<evidence type="ECO:0000259" key="1">
    <source>
        <dbReference type="Pfam" id="PF14301"/>
    </source>
</evidence>
<feature type="domain" description="DUF4376" evidence="1">
    <location>
        <begin position="40"/>
        <end position="159"/>
    </location>
</feature>
<reference evidence="2" key="1">
    <citation type="submission" date="2021-06" db="EMBL/GenBank/DDBJ databases">
        <title>Updating the genus Pseudomonas: Description of 43 new species and partition of the Pseudomonas putida group.</title>
        <authorList>
            <person name="Girard L."/>
            <person name="Lood C."/>
            <person name="Vandamme P."/>
            <person name="Rokni-Zadeh H."/>
            <person name="Van Noort V."/>
            <person name="Hofte M."/>
            <person name="Lavigne R."/>
            <person name="De Mot R."/>
        </authorList>
    </citation>
    <scope>NUCLEOTIDE SEQUENCE</scope>
    <source>
        <strain evidence="2">SWRI74</strain>
    </source>
</reference>
<sequence length="177" mass="19331">MSFAIRNDGLGARRVDGPEDLLPGEYFSAEMPTDTSAKDRAIAWGSIKAERDRRTVAGFNVGGKWVHSDTFSRSQWLGLKDNARDALTAGGGMGDTLTDRQGEPIAWKLLDGTFALVTAQMAFDVVAAVTCSDMDIFKVAEQHNAAMLTSANPAAYDYSTNWPQTYEEWAASQEIEQ</sequence>
<protein>
    <submittedName>
        <fullName evidence="2">DUF4376 domain-containing protein</fullName>
    </submittedName>
</protein>
<accession>A0ABS6QZS0</accession>